<dbReference type="CDD" id="cd00093">
    <property type="entry name" value="HTH_XRE"/>
    <property type="match status" value="1"/>
</dbReference>
<dbReference type="SMART" id="SM00530">
    <property type="entry name" value="HTH_XRE"/>
    <property type="match status" value="1"/>
</dbReference>
<dbReference type="EMBL" id="ABMABF030000024">
    <property type="protein sequence ID" value="EMJ5136502.1"/>
    <property type="molecule type" value="Genomic_DNA"/>
</dbReference>
<feature type="domain" description="HTH cro/C1-type" evidence="4">
    <location>
        <begin position="35"/>
        <end position="79"/>
    </location>
</feature>
<dbReference type="AlphaFoldDB" id="A0AAI9DFZ8"/>
<keyword evidence="2" id="KW-0238">DNA-binding</keyword>
<sequence>MTQPSRPMSQWKNPDSSLGITGFKDRLNTLIDKNSIRSFASECGISDATIRKYLSGQSLPGIDKIEAIVKYTGCSLEWLVTGKGTQQPAPPNNVTPKEIEASWDYIFKSLTLEEKHRVISTFNRGGLQALFAEDILDTPRMISNLYQDV</sequence>
<proteinExistence type="predicted"/>
<dbReference type="PROSITE" id="PS50943">
    <property type="entry name" value="HTH_CROC1"/>
    <property type="match status" value="1"/>
</dbReference>
<dbReference type="InterPro" id="IPR001387">
    <property type="entry name" value="Cro/C1-type_HTH"/>
</dbReference>
<dbReference type="Pfam" id="PF01381">
    <property type="entry name" value="HTH_3"/>
    <property type="match status" value="1"/>
</dbReference>
<evidence type="ECO:0000259" key="4">
    <source>
        <dbReference type="PROSITE" id="PS50943"/>
    </source>
</evidence>
<dbReference type="Gene3D" id="1.10.260.40">
    <property type="entry name" value="lambda repressor-like DNA-binding domains"/>
    <property type="match status" value="1"/>
</dbReference>
<evidence type="ECO:0000256" key="2">
    <source>
        <dbReference type="ARBA" id="ARBA00023125"/>
    </source>
</evidence>
<accession>A0AAI9DFZ8</accession>
<name>A0AAI9DFZ8_PROST</name>
<evidence type="ECO:0000256" key="1">
    <source>
        <dbReference type="ARBA" id="ARBA00023015"/>
    </source>
</evidence>
<dbReference type="SUPFAM" id="SSF47413">
    <property type="entry name" value="lambda repressor-like DNA-binding domains"/>
    <property type="match status" value="1"/>
</dbReference>
<protein>
    <submittedName>
        <fullName evidence="5">Helix-turn-helix domain-containing protein</fullName>
    </submittedName>
</protein>
<dbReference type="PANTHER" id="PTHR40661:SF3">
    <property type="entry name" value="FELS-1 PROPHAGE TRANSCRIPTIONAL REGULATOR"/>
    <property type="match status" value="1"/>
</dbReference>
<evidence type="ECO:0000256" key="3">
    <source>
        <dbReference type="ARBA" id="ARBA00023163"/>
    </source>
</evidence>
<gene>
    <name evidence="5" type="ORF">RG298_004302</name>
</gene>
<comment type="caution">
    <text evidence="5">The sequence shown here is derived from an EMBL/GenBank/DDBJ whole genome shotgun (WGS) entry which is preliminary data.</text>
</comment>
<dbReference type="GO" id="GO:0003677">
    <property type="term" value="F:DNA binding"/>
    <property type="evidence" value="ECO:0007669"/>
    <property type="project" value="UniProtKB-KW"/>
</dbReference>
<keyword evidence="1" id="KW-0805">Transcription regulation</keyword>
<evidence type="ECO:0000313" key="5">
    <source>
        <dbReference type="EMBL" id="EMJ5136502.1"/>
    </source>
</evidence>
<keyword evidence="3" id="KW-0804">Transcription</keyword>
<dbReference type="InterPro" id="IPR010982">
    <property type="entry name" value="Lambda_DNA-bd_dom_sf"/>
</dbReference>
<organism evidence="5">
    <name type="scientific">Providencia stuartii</name>
    <dbReference type="NCBI Taxonomy" id="588"/>
    <lineage>
        <taxon>Bacteria</taxon>
        <taxon>Pseudomonadati</taxon>
        <taxon>Pseudomonadota</taxon>
        <taxon>Gammaproteobacteria</taxon>
        <taxon>Enterobacterales</taxon>
        <taxon>Morganellaceae</taxon>
        <taxon>Providencia</taxon>
    </lineage>
</organism>
<reference evidence="5" key="1">
    <citation type="submission" date="2024-02" db="EMBL/GenBank/DDBJ databases">
        <authorList>
            <consortium name="Clinical and Environmental Microbiology Branch: Whole genome sequencing antimicrobial resistance pathogens in the healthcare setting"/>
        </authorList>
    </citation>
    <scope>NUCLEOTIDE SEQUENCE</scope>
    <source>
        <strain evidence="5">2021GO-0154</strain>
    </source>
</reference>
<dbReference type="PANTHER" id="PTHR40661">
    <property type="match status" value="1"/>
</dbReference>